<evidence type="ECO:0000313" key="3">
    <source>
        <dbReference type="Proteomes" id="UP001383192"/>
    </source>
</evidence>
<proteinExistence type="predicted"/>
<accession>A0AAW0C4I9</accession>
<dbReference type="Proteomes" id="UP001383192">
    <property type="component" value="Unassembled WGS sequence"/>
</dbReference>
<evidence type="ECO:0000256" key="1">
    <source>
        <dbReference type="SAM" id="MobiDB-lite"/>
    </source>
</evidence>
<evidence type="ECO:0000313" key="2">
    <source>
        <dbReference type="EMBL" id="KAK7034625.1"/>
    </source>
</evidence>
<feature type="compositionally biased region" description="Acidic residues" evidence="1">
    <location>
        <begin position="480"/>
        <end position="498"/>
    </location>
</feature>
<protein>
    <recommendedName>
        <fullName evidence="4">F-box domain-containing protein</fullName>
    </recommendedName>
</protein>
<feature type="compositionally biased region" description="Low complexity" evidence="1">
    <location>
        <begin position="622"/>
        <end position="631"/>
    </location>
</feature>
<comment type="caution">
    <text evidence="2">The sequence shown here is derived from an EMBL/GenBank/DDBJ whole genome shotgun (WGS) entry which is preliminary data.</text>
</comment>
<reference evidence="2 3" key="1">
    <citation type="submission" date="2024-01" db="EMBL/GenBank/DDBJ databases">
        <title>A draft genome for a cacao thread blight-causing isolate of Paramarasmius palmivorus.</title>
        <authorList>
            <person name="Baruah I.K."/>
            <person name="Bukari Y."/>
            <person name="Amoako-Attah I."/>
            <person name="Meinhardt L.W."/>
            <person name="Bailey B.A."/>
            <person name="Cohen S.P."/>
        </authorList>
    </citation>
    <scope>NUCLEOTIDE SEQUENCE [LARGE SCALE GENOMIC DNA]</scope>
    <source>
        <strain evidence="2 3">GH-12</strain>
    </source>
</reference>
<feature type="compositionally biased region" description="Acidic residues" evidence="1">
    <location>
        <begin position="522"/>
        <end position="540"/>
    </location>
</feature>
<evidence type="ECO:0008006" key="4">
    <source>
        <dbReference type="Google" id="ProtNLM"/>
    </source>
</evidence>
<keyword evidence="3" id="KW-1185">Reference proteome</keyword>
<feature type="region of interest" description="Disordered" evidence="1">
    <location>
        <begin position="389"/>
        <end position="423"/>
    </location>
</feature>
<name>A0AAW0C4I9_9AGAR</name>
<sequence>MISISMLPDELWIQIFEYATDEDVLLQPALPTSMSNYAWYIRENLDEETREWKLRSPEEALNVVQRESWEVKMTLDFEEIASNGEDRGLGWHTKRIHVAHGSHENNTTAASDTLSTLLSHTTNLGILIISTPMSFSSIANSLSTTRIKKTLHTLSLTNISHESLSHLIWTLDSLRHNLQVAHLHLAPPPTEDEEVTLGTASGLGIEMRKLRQLSLAGRVEVLLDQMSGWTMKELRVLSVHIAPGRSNEMMPDFVGFLTALHEQSDGDGNGGLWFLDLNTPSNRPLDVPKILETCKNLRVWGFNSDWRLEAEPQALTSRLTTPSHMTVTPHQHIHTILLHGLEYAFNSGGRGPEFYVRRSNDQNFAALTREQFAALRRVRVSSGHVLRELERNGGPSSGAQGTQGDSSNPAAAGGSSNRESGTGWAGLFAEASAVLNHPGSATSDGMARWERWYDQCAARGIRLEDCTGGVLGELPPPLDIGDDDEDSSEEESSDESEYESFTSSDSSSESEEELHPAVYGLDPEDDDDEEDEEEEEEEVAEALLTVPSEDDEGDTGDKGKGKAPAIPSAPSSPSFTPPSTPPSQPRRRRPRLSIEETKPYIKQVKAMTKANLPPPPSPPASPTKRAATPTRPHLKKPHVKELRQLVEACRIFEEEGEREERIWKRQQDALGFGMGSEALSALRAGATGSSSSSGSSRG</sequence>
<feature type="compositionally biased region" description="Pro residues" evidence="1">
    <location>
        <begin position="612"/>
        <end position="621"/>
    </location>
</feature>
<dbReference type="EMBL" id="JAYKXP010000056">
    <property type="protein sequence ID" value="KAK7034625.1"/>
    <property type="molecule type" value="Genomic_DNA"/>
</dbReference>
<gene>
    <name evidence="2" type="ORF">VNI00_012267</name>
</gene>
<feature type="compositionally biased region" description="Low complexity" evidence="1">
    <location>
        <begin position="562"/>
        <end position="574"/>
    </location>
</feature>
<feature type="compositionally biased region" description="Pro residues" evidence="1">
    <location>
        <begin position="575"/>
        <end position="584"/>
    </location>
</feature>
<organism evidence="2 3">
    <name type="scientific">Paramarasmius palmivorus</name>
    <dbReference type="NCBI Taxonomy" id="297713"/>
    <lineage>
        <taxon>Eukaryota</taxon>
        <taxon>Fungi</taxon>
        <taxon>Dikarya</taxon>
        <taxon>Basidiomycota</taxon>
        <taxon>Agaricomycotina</taxon>
        <taxon>Agaricomycetes</taxon>
        <taxon>Agaricomycetidae</taxon>
        <taxon>Agaricales</taxon>
        <taxon>Marasmiineae</taxon>
        <taxon>Marasmiaceae</taxon>
        <taxon>Paramarasmius</taxon>
    </lineage>
</organism>
<feature type="compositionally biased region" description="Low complexity" evidence="1">
    <location>
        <begin position="406"/>
        <end position="417"/>
    </location>
</feature>
<dbReference type="AlphaFoldDB" id="A0AAW0C4I9"/>
<feature type="region of interest" description="Disordered" evidence="1">
    <location>
        <begin position="467"/>
        <end position="638"/>
    </location>
</feature>